<dbReference type="Gene3D" id="3.80.10.10">
    <property type="entry name" value="Ribonuclease Inhibitor"/>
    <property type="match status" value="1"/>
</dbReference>
<evidence type="ECO:0000256" key="1">
    <source>
        <dbReference type="SAM" id="SignalP"/>
    </source>
</evidence>
<evidence type="ECO:0000313" key="3">
    <source>
        <dbReference type="Proteomes" id="UP000887116"/>
    </source>
</evidence>
<dbReference type="AlphaFoldDB" id="A0A8X6G652"/>
<name>A0A8X6G652_TRICU</name>
<feature type="chain" id="PRO_5036496590" evidence="1">
    <location>
        <begin position="26"/>
        <end position="412"/>
    </location>
</feature>
<sequence length="412" mass="47250">MKRAQRGKMSPLILFTILLFGFTRAIDYDMDYIGICNPQNDPQTEESSLECICHDRENFTMYPIMDYDISRITIKGCGTVQVPFAALNNLQLKVLEFLDLERLTILSFALSSVQGVEILQIADIADLDVVQHAFVGLYNIDKFILKNVSANILVRDAFSSITNIRHFSVEDSSFKNVEELAFAIHNVTIFSANNTEFHSLENCAFLIHHSKEVRFDNCSFQDTKNGSFILSFVDYLAFRNSQFGELATSVLQSDSLKTLSIINSVIEELKPEAFKDLEVNELICFMNNTIKIAYENSLNAIITQPSDSTDIKFYFNEFTCDCNLFWLWTLKDVYENVTILQNNWCIGDKTKYIDHYVPIMDSYNNCMILEPRSFKTMHEFLNESQFVISFGQSLELSLRTILCVLIIINLLS</sequence>
<comment type="caution">
    <text evidence="2">The sequence shown here is derived from an EMBL/GenBank/DDBJ whole genome shotgun (WGS) entry which is preliminary data.</text>
</comment>
<dbReference type="SUPFAM" id="SSF52058">
    <property type="entry name" value="L domain-like"/>
    <property type="match status" value="1"/>
</dbReference>
<gene>
    <name evidence="2" type="primary">AVEN_127940_1</name>
    <name evidence="2" type="ORF">TNCT_651101</name>
</gene>
<keyword evidence="3" id="KW-1185">Reference proteome</keyword>
<dbReference type="EMBL" id="BMAO01004805">
    <property type="protein sequence ID" value="GFQ97061.1"/>
    <property type="molecule type" value="Genomic_DNA"/>
</dbReference>
<feature type="signal peptide" evidence="1">
    <location>
        <begin position="1"/>
        <end position="25"/>
    </location>
</feature>
<accession>A0A8X6G652</accession>
<evidence type="ECO:0000313" key="2">
    <source>
        <dbReference type="EMBL" id="GFQ97061.1"/>
    </source>
</evidence>
<dbReference type="OrthoDB" id="6421368at2759"/>
<keyword evidence="1" id="KW-0732">Signal</keyword>
<proteinExistence type="predicted"/>
<reference evidence="2" key="1">
    <citation type="submission" date="2020-07" db="EMBL/GenBank/DDBJ databases">
        <title>Multicomponent nature underlies the extraordinary mechanical properties of spider dragline silk.</title>
        <authorList>
            <person name="Kono N."/>
            <person name="Nakamura H."/>
            <person name="Mori M."/>
            <person name="Yoshida Y."/>
            <person name="Ohtoshi R."/>
            <person name="Malay A.D."/>
            <person name="Moran D.A.P."/>
            <person name="Tomita M."/>
            <person name="Numata K."/>
            <person name="Arakawa K."/>
        </authorList>
    </citation>
    <scope>NUCLEOTIDE SEQUENCE</scope>
</reference>
<dbReference type="InterPro" id="IPR032675">
    <property type="entry name" value="LRR_dom_sf"/>
</dbReference>
<protein>
    <submittedName>
        <fullName evidence="2">Beta_helix domain-containing protein</fullName>
    </submittedName>
</protein>
<organism evidence="2 3">
    <name type="scientific">Trichonephila clavata</name>
    <name type="common">Joro spider</name>
    <name type="synonym">Nephila clavata</name>
    <dbReference type="NCBI Taxonomy" id="2740835"/>
    <lineage>
        <taxon>Eukaryota</taxon>
        <taxon>Metazoa</taxon>
        <taxon>Ecdysozoa</taxon>
        <taxon>Arthropoda</taxon>
        <taxon>Chelicerata</taxon>
        <taxon>Arachnida</taxon>
        <taxon>Araneae</taxon>
        <taxon>Araneomorphae</taxon>
        <taxon>Entelegynae</taxon>
        <taxon>Araneoidea</taxon>
        <taxon>Nephilidae</taxon>
        <taxon>Trichonephila</taxon>
    </lineage>
</organism>
<dbReference type="Proteomes" id="UP000887116">
    <property type="component" value="Unassembled WGS sequence"/>
</dbReference>